<keyword evidence="4" id="KW-0418">Kinase</keyword>
<reference evidence="6 7" key="1">
    <citation type="journal article" date="2019" name="Mol. Biol. Evol.">
        <title>Blast fungal genomes show frequent chromosomal changes, gene gains and losses, and effector gene turnover.</title>
        <authorList>
            <person name="Gomez Luciano L.B."/>
            <person name="Jason Tsai I."/>
            <person name="Chuma I."/>
            <person name="Tosa Y."/>
            <person name="Chen Y.H."/>
            <person name="Li J.Y."/>
            <person name="Li M.Y."/>
            <person name="Jade Lu M.Y."/>
            <person name="Nakayashiki H."/>
            <person name="Li W.H."/>
        </authorList>
    </citation>
    <scope>NUCLEOTIDE SEQUENCE [LARGE SCALE GENOMIC DNA]</scope>
    <source>
        <strain evidence="6">MZ5-1-6</strain>
    </source>
</reference>
<dbReference type="PANTHER" id="PTHR45646:SF11">
    <property type="entry name" value="SERINE_THREONINE-PROTEIN KINASE DOA"/>
    <property type="match status" value="1"/>
</dbReference>
<gene>
    <name evidence="6" type="ORF">PoMZ_13279</name>
</gene>
<dbReference type="InterPro" id="IPR051175">
    <property type="entry name" value="CLK_kinases"/>
</dbReference>
<sequence>MSLDVLFTEKASLVLCDLSSAHICVNDNHQHDLPLVPENHRPPELVILDMLWSYPVDMWCLGITVWRMLDTKSFFSHYAGAGEDLDEARHLSLMVGLLGPPPREFLQNSKSSLKYWDENGKWKGLVALPPPSLTLEFNMSTQRRVQNPVSGLYSQSSLLGSRDPPLPQRSVVLSLGTQDMDPSQIRAT</sequence>
<proteinExistence type="predicted"/>
<organism evidence="6 7">
    <name type="scientific">Pyricularia oryzae</name>
    <name type="common">Rice blast fungus</name>
    <name type="synonym">Magnaporthe oryzae</name>
    <dbReference type="NCBI Taxonomy" id="318829"/>
    <lineage>
        <taxon>Eukaryota</taxon>
        <taxon>Fungi</taxon>
        <taxon>Dikarya</taxon>
        <taxon>Ascomycota</taxon>
        <taxon>Pezizomycotina</taxon>
        <taxon>Sordariomycetes</taxon>
        <taxon>Sordariomycetidae</taxon>
        <taxon>Magnaporthales</taxon>
        <taxon>Pyriculariaceae</taxon>
        <taxon>Pyricularia</taxon>
    </lineage>
</organism>
<dbReference type="GO" id="GO:0005634">
    <property type="term" value="C:nucleus"/>
    <property type="evidence" value="ECO:0007669"/>
    <property type="project" value="TreeGrafter"/>
</dbReference>
<protein>
    <recommendedName>
        <fullName evidence="8">Protein kinase domain-containing protein</fullName>
    </recommendedName>
</protein>
<evidence type="ECO:0000313" key="7">
    <source>
        <dbReference type="Proteomes" id="UP000294847"/>
    </source>
</evidence>
<dbReference type="Gene3D" id="1.10.510.10">
    <property type="entry name" value="Transferase(Phosphotransferase) domain 1"/>
    <property type="match status" value="1"/>
</dbReference>
<evidence type="ECO:0000256" key="5">
    <source>
        <dbReference type="ARBA" id="ARBA00022840"/>
    </source>
</evidence>
<dbReference type="Proteomes" id="UP000294847">
    <property type="component" value="Chromosome 7"/>
</dbReference>
<evidence type="ECO:0008006" key="8">
    <source>
        <dbReference type="Google" id="ProtNLM"/>
    </source>
</evidence>
<dbReference type="GO" id="GO:0043484">
    <property type="term" value="P:regulation of RNA splicing"/>
    <property type="evidence" value="ECO:0007669"/>
    <property type="project" value="TreeGrafter"/>
</dbReference>
<keyword evidence="5" id="KW-0067">ATP-binding</keyword>
<keyword evidence="2" id="KW-0808">Transferase</keyword>
<keyword evidence="1" id="KW-0723">Serine/threonine-protein kinase</keyword>
<dbReference type="GO" id="GO:0004674">
    <property type="term" value="F:protein serine/threonine kinase activity"/>
    <property type="evidence" value="ECO:0007669"/>
    <property type="project" value="UniProtKB-KW"/>
</dbReference>
<keyword evidence="3" id="KW-0547">Nucleotide-binding</keyword>
<accession>A0A4P7NWK3</accession>
<evidence type="ECO:0000256" key="1">
    <source>
        <dbReference type="ARBA" id="ARBA00022527"/>
    </source>
</evidence>
<dbReference type="SUPFAM" id="SSF56112">
    <property type="entry name" value="Protein kinase-like (PK-like)"/>
    <property type="match status" value="1"/>
</dbReference>
<dbReference type="GO" id="GO:0005524">
    <property type="term" value="F:ATP binding"/>
    <property type="evidence" value="ECO:0007669"/>
    <property type="project" value="UniProtKB-KW"/>
</dbReference>
<evidence type="ECO:0000256" key="4">
    <source>
        <dbReference type="ARBA" id="ARBA00022777"/>
    </source>
</evidence>
<evidence type="ECO:0000313" key="6">
    <source>
        <dbReference type="EMBL" id="QBZ66306.1"/>
    </source>
</evidence>
<evidence type="ECO:0000256" key="2">
    <source>
        <dbReference type="ARBA" id="ARBA00022679"/>
    </source>
</evidence>
<evidence type="ECO:0000256" key="3">
    <source>
        <dbReference type="ARBA" id="ARBA00022741"/>
    </source>
</evidence>
<dbReference type="EMBL" id="CP034210">
    <property type="protein sequence ID" value="QBZ66306.1"/>
    <property type="molecule type" value="Genomic_DNA"/>
</dbReference>
<dbReference type="InterPro" id="IPR011009">
    <property type="entry name" value="Kinase-like_dom_sf"/>
</dbReference>
<dbReference type="AlphaFoldDB" id="A0A4P7NWK3"/>
<name>A0A4P7NWK3_PYROR</name>
<dbReference type="PANTHER" id="PTHR45646">
    <property type="entry name" value="SERINE/THREONINE-PROTEIN KINASE DOA-RELATED"/>
    <property type="match status" value="1"/>
</dbReference>